<dbReference type="InterPro" id="IPR001254">
    <property type="entry name" value="Trypsin_dom"/>
</dbReference>
<keyword evidence="2" id="KW-0645">Protease</keyword>
<dbReference type="InterPro" id="IPR018114">
    <property type="entry name" value="TRYPSIN_HIS"/>
</dbReference>
<dbReference type="InterPro" id="IPR043504">
    <property type="entry name" value="Peptidase_S1_PA_chymotrypsin"/>
</dbReference>
<protein>
    <recommendedName>
        <fullName evidence="3">Peptidase S1 domain-containing protein</fullName>
    </recommendedName>
</protein>
<dbReference type="OrthoDB" id="10059102at2759"/>
<dbReference type="GO" id="GO:0004252">
    <property type="term" value="F:serine-type endopeptidase activity"/>
    <property type="evidence" value="ECO:0007669"/>
    <property type="project" value="InterPro"/>
</dbReference>
<name>A0A7R9GH63_9CRUS</name>
<dbReference type="EMBL" id="OA884454">
    <property type="protein sequence ID" value="CAD7280817.1"/>
    <property type="molecule type" value="Genomic_DNA"/>
</dbReference>
<dbReference type="InterPro" id="IPR001314">
    <property type="entry name" value="Peptidase_S1A"/>
</dbReference>
<dbReference type="FunFam" id="2.40.10.10:FF:000068">
    <property type="entry name" value="transmembrane protease serine 2"/>
    <property type="match status" value="1"/>
</dbReference>
<organism evidence="4">
    <name type="scientific">Notodromas monacha</name>
    <dbReference type="NCBI Taxonomy" id="399045"/>
    <lineage>
        <taxon>Eukaryota</taxon>
        <taxon>Metazoa</taxon>
        <taxon>Ecdysozoa</taxon>
        <taxon>Arthropoda</taxon>
        <taxon>Crustacea</taxon>
        <taxon>Oligostraca</taxon>
        <taxon>Ostracoda</taxon>
        <taxon>Podocopa</taxon>
        <taxon>Podocopida</taxon>
        <taxon>Cypridocopina</taxon>
        <taxon>Cypridoidea</taxon>
        <taxon>Cyprididae</taxon>
        <taxon>Notodromas</taxon>
    </lineage>
</organism>
<evidence type="ECO:0000313" key="4">
    <source>
        <dbReference type="EMBL" id="CAD7280817.1"/>
    </source>
</evidence>
<dbReference type="Pfam" id="PF00089">
    <property type="entry name" value="Trypsin"/>
    <property type="match status" value="2"/>
</dbReference>
<evidence type="ECO:0000259" key="3">
    <source>
        <dbReference type="PROSITE" id="PS50240"/>
    </source>
</evidence>
<dbReference type="PANTHER" id="PTHR24258:SF116">
    <property type="entry name" value="FI16631P1-RELATED"/>
    <property type="match status" value="1"/>
</dbReference>
<keyword evidence="2" id="KW-0720">Serine protease</keyword>
<evidence type="ECO:0000313" key="5">
    <source>
        <dbReference type="Proteomes" id="UP000678499"/>
    </source>
</evidence>
<proteinExistence type="predicted"/>
<dbReference type="SMART" id="SM00020">
    <property type="entry name" value="Tryp_SPc"/>
    <property type="match status" value="1"/>
</dbReference>
<sequence length="254" mass="27007">MVSGWDNGRWAGHFFRVFSGCLADPSYGARSTKTLSDDVRRSVFGAQFPHQVSLQFFGSHFCGGSIIAPDVVLTAAHCIEGFWVSWGVAIVAGINELSASGSQYREVGEWDYNNGFPGSGVEDDIAYIRLSSPFNLDDALQPVNLPTPDLTPSLEPGLSDEDCKALFDAIGGPPQGAELVPAAHFCAYTEDGGVNACFGDSGGPLVCEANEDGQKYLFGVVSWGSPTCGTKGFPAVYTDVLTYLPWIAENTGVN</sequence>
<dbReference type="InterPro" id="IPR033116">
    <property type="entry name" value="TRYPSIN_SER"/>
</dbReference>
<dbReference type="GO" id="GO:0006508">
    <property type="term" value="P:proteolysis"/>
    <property type="evidence" value="ECO:0007669"/>
    <property type="project" value="UniProtKB-KW"/>
</dbReference>
<dbReference type="PROSITE" id="PS00135">
    <property type="entry name" value="TRYPSIN_SER"/>
    <property type="match status" value="1"/>
</dbReference>
<keyword evidence="2" id="KW-0378">Hydrolase</keyword>
<dbReference type="PROSITE" id="PS50240">
    <property type="entry name" value="TRYPSIN_DOM"/>
    <property type="match status" value="1"/>
</dbReference>
<evidence type="ECO:0000256" key="2">
    <source>
        <dbReference type="RuleBase" id="RU363034"/>
    </source>
</evidence>
<dbReference type="Gene3D" id="2.40.10.10">
    <property type="entry name" value="Trypsin-like serine proteases"/>
    <property type="match status" value="2"/>
</dbReference>
<accession>A0A7R9GH63</accession>
<feature type="domain" description="Peptidase S1" evidence="3">
    <location>
        <begin position="17"/>
        <end position="252"/>
    </location>
</feature>
<dbReference type="EMBL" id="CAJPEX010002417">
    <property type="protein sequence ID" value="CAG0920969.1"/>
    <property type="molecule type" value="Genomic_DNA"/>
</dbReference>
<keyword evidence="5" id="KW-1185">Reference proteome</keyword>
<keyword evidence="1" id="KW-1015">Disulfide bond</keyword>
<dbReference type="InterPro" id="IPR009003">
    <property type="entry name" value="Peptidase_S1_PA"/>
</dbReference>
<gene>
    <name evidence="4" type="ORF">NMOB1V02_LOCUS8474</name>
</gene>
<dbReference type="CDD" id="cd00190">
    <property type="entry name" value="Tryp_SPc"/>
    <property type="match status" value="1"/>
</dbReference>
<evidence type="ECO:0000256" key="1">
    <source>
        <dbReference type="ARBA" id="ARBA00023157"/>
    </source>
</evidence>
<dbReference type="PRINTS" id="PR00722">
    <property type="entry name" value="CHYMOTRYPSIN"/>
</dbReference>
<dbReference type="AlphaFoldDB" id="A0A7R9GH63"/>
<dbReference type="PANTHER" id="PTHR24258">
    <property type="entry name" value="SERINE PROTEASE-RELATED"/>
    <property type="match status" value="1"/>
</dbReference>
<dbReference type="Proteomes" id="UP000678499">
    <property type="component" value="Unassembled WGS sequence"/>
</dbReference>
<dbReference type="PROSITE" id="PS00134">
    <property type="entry name" value="TRYPSIN_HIS"/>
    <property type="match status" value="1"/>
</dbReference>
<dbReference type="SUPFAM" id="SSF50494">
    <property type="entry name" value="Trypsin-like serine proteases"/>
    <property type="match status" value="1"/>
</dbReference>
<reference evidence="4" key="1">
    <citation type="submission" date="2020-11" db="EMBL/GenBank/DDBJ databases">
        <authorList>
            <person name="Tran Van P."/>
        </authorList>
    </citation>
    <scope>NUCLEOTIDE SEQUENCE</scope>
</reference>